<accession>A0A3D8LBI8</accession>
<dbReference type="Proteomes" id="UP000256708">
    <property type="component" value="Unassembled WGS sequence"/>
</dbReference>
<reference evidence="3" key="1">
    <citation type="submission" date="2018-08" db="EMBL/GenBank/DDBJ databases">
        <authorList>
            <person name="Liu Z.-W."/>
            <person name="Du Z.-J."/>
        </authorList>
    </citation>
    <scope>NUCLEOTIDE SEQUENCE [LARGE SCALE GENOMIC DNA]</scope>
    <source>
        <strain evidence="3">H4X</strain>
    </source>
</reference>
<gene>
    <name evidence="2" type="ORF">DXT99_13445</name>
</gene>
<keyword evidence="1" id="KW-0732">Signal</keyword>
<evidence type="ECO:0000256" key="1">
    <source>
        <dbReference type="SAM" id="SignalP"/>
    </source>
</evidence>
<dbReference type="AlphaFoldDB" id="A0A3D8LBI8"/>
<evidence type="ECO:0000313" key="2">
    <source>
        <dbReference type="EMBL" id="RDV14666.1"/>
    </source>
</evidence>
<comment type="caution">
    <text evidence="2">The sequence shown here is derived from an EMBL/GenBank/DDBJ whole genome shotgun (WGS) entry which is preliminary data.</text>
</comment>
<feature type="signal peptide" evidence="1">
    <location>
        <begin position="1"/>
        <end position="22"/>
    </location>
</feature>
<name>A0A3D8LBI8_9BACT</name>
<evidence type="ECO:0000313" key="3">
    <source>
        <dbReference type="Proteomes" id="UP000256708"/>
    </source>
</evidence>
<sequence>MFAHHLFYCNSMKLIYVLSALALTVTVGCNNQPEKAQAEVVEKETVRVVEVEAPAEKVVVKEDKGTSIKIGPDGGSVKTKGVDVEIEH</sequence>
<feature type="chain" id="PRO_5017584612" evidence="1">
    <location>
        <begin position="23"/>
        <end position="88"/>
    </location>
</feature>
<organism evidence="2 3">
    <name type="scientific">Pontibacter diazotrophicus</name>
    <dbReference type="NCBI Taxonomy" id="1400979"/>
    <lineage>
        <taxon>Bacteria</taxon>
        <taxon>Pseudomonadati</taxon>
        <taxon>Bacteroidota</taxon>
        <taxon>Cytophagia</taxon>
        <taxon>Cytophagales</taxon>
        <taxon>Hymenobacteraceae</taxon>
        <taxon>Pontibacter</taxon>
    </lineage>
</organism>
<protein>
    <submittedName>
        <fullName evidence="2">Uncharacterized protein</fullName>
    </submittedName>
</protein>
<keyword evidence="3" id="KW-1185">Reference proteome</keyword>
<proteinExistence type="predicted"/>
<dbReference type="EMBL" id="QRGR01000013">
    <property type="protein sequence ID" value="RDV14666.1"/>
    <property type="molecule type" value="Genomic_DNA"/>
</dbReference>